<evidence type="ECO:0000313" key="2">
    <source>
        <dbReference type="Proteomes" id="UP000688137"/>
    </source>
</evidence>
<comment type="caution">
    <text evidence="1">The sequence shown here is derived from an EMBL/GenBank/DDBJ whole genome shotgun (WGS) entry which is preliminary data.</text>
</comment>
<evidence type="ECO:0000313" key="1">
    <source>
        <dbReference type="EMBL" id="CAD8102456.1"/>
    </source>
</evidence>
<protein>
    <submittedName>
        <fullName evidence="1">Uncharacterized protein</fullName>
    </submittedName>
</protein>
<dbReference type="AlphaFoldDB" id="A0A8S1PH68"/>
<sequence length="413" mass="48993">MSNCDSPLCLTPTDTKKLNVKLKVPDELLNYTPLEQLSIPKNPKIRSSFFNFLSGNINEKEFVKFKCFPSHQEQGVQVVTKIRNRHQDLTLQLKKQAAIDKARQRWHKLAEVIRQNIQLRKQIDTNYQSKIISRIELGLKIQNQQAHQSIIIDDLKNHQLRTMTIIKEKHQKQNQSCFISPKHYYYTLQGYLQNQSDEYLYIYHQNLPNTSKLTDKQYHQLLQTYLNKKQLFEKYKEEIKQRKIIRWKPLKSQSTFYNSSMSSKSFGLNINKPMQRMSNPLQSQQQQRQKEYNLINRINELANPKVANSVKTKKFFRQQQINSKLNGVVKHNRIFSFNQIDKEEDDVLDLSNASITEALLDQLYLGSQKLQTKLRQQPTVQKKVRDILRLQEMKANTINANYQKLNKYQQQHQ</sequence>
<dbReference type="Proteomes" id="UP000688137">
    <property type="component" value="Unassembled WGS sequence"/>
</dbReference>
<accession>A0A8S1PH68</accession>
<gene>
    <name evidence="1" type="ORF">PPRIM_AZ9-3.1.T1180119</name>
</gene>
<dbReference type="OMA" id="KARQRWH"/>
<dbReference type="EMBL" id="CAJJDM010000121">
    <property type="protein sequence ID" value="CAD8102456.1"/>
    <property type="molecule type" value="Genomic_DNA"/>
</dbReference>
<organism evidence="1 2">
    <name type="scientific">Paramecium primaurelia</name>
    <dbReference type="NCBI Taxonomy" id="5886"/>
    <lineage>
        <taxon>Eukaryota</taxon>
        <taxon>Sar</taxon>
        <taxon>Alveolata</taxon>
        <taxon>Ciliophora</taxon>
        <taxon>Intramacronucleata</taxon>
        <taxon>Oligohymenophorea</taxon>
        <taxon>Peniculida</taxon>
        <taxon>Parameciidae</taxon>
        <taxon>Paramecium</taxon>
    </lineage>
</organism>
<keyword evidence="2" id="KW-1185">Reference proteome</keyword>
<reference evidence="1" key="1">
    <citation type="submission" date="2021-01" db="EMBL/GenBank/DDBJ databases">
        <authorList>
            <consortium name="Genoscope - CEA"/>
            <person name="William W."/>
        </authorList>
    </citation>
    <scope>NUCLEOTIDE SEQUENCE</scope>
</reference>
<proteinExistence type="predicted"/>
<name>A0A8S1PH68_PARPR</name>